<dbReference type="Proteomes" id="UP000013827">
    <property type="component" value="Unassembled WGS sequence"/>
</dbReference>
<protein>
    <submittedName>
        <fullName evidence="2">Uncharacterized protein</fullName>
    </submittedName>
</protein>
<evidence type="ECO:0000313" key="2">
    <source>
        <dbReference type="EnsemblProtists" id="EOD11195"/>
    </source>
</evidence>
<accession>A0A0D3IIW0</accession>
<organism evidence="2 3">
    <name type="scientific">Emiliania huxleyi (strain CCMP1516)</name>
    <dbReference type="NCBI Taxonomy" id="280463"/>
    <lineage>
        <taxon>Eukaryota</taxon>
        <taxon>Haptista</taxon>
        <taxon>Haptophyta</taxon>
        <taxon>Prymnesiophyceae</taxon>
        <taxon>Isochrysidales</taxon>
        <taxon>Noelaerhabdaceae</taxon>
        <taxon>Emiliania</taxon>
    </lineage>
</organism>
<feature type="compositionally biased region" description="Pro residues" evidence="1">
    <location>
        <begin position="108"/>
        <end position="118"/>
    </location>
</feature>
<dbReference type="PaxDb" id="2903-EOD11195"/>
<dbReference type="GeneID" id="17257346"/>
<feature type="region of interest" description="Disordered" evidence="1">
    <location>
        <begin position="108"/>
        <end position="134"/>
    </location>
</feature>
<dbReference type="EnsemblProtists" id="EOD11195">
    <property type="protein sequence ID" value="EOD11195"/>
    <property type="gene ID" value="EMIHUDRAFT_124703"/>
</dbReference>
<reference evidence="3" key="1">
    <citation type="journal article" date="2013" name="Nature">
        <title>Pan genome of the phytoplankton Emiliania underpins its global distribution.</title>
        <authorList>
            <person name="Read B.A."/>
            <person name="Kegel J."/>
            <person name="Klute M.J."/>
            <person name="Kuo A."/>
            <person name="Lefebvre S.C."/>
            <person name="Maumus F."/>
            <person name="Mayer C."/>
            <person name="Miller J."/>
            <person name="Monier A."/>
            <person name="Salamov A."/>
            <person name="Young J."/>
            <person name="Aguilar M."/>
            <person name="Claverie J.M."/>
            <person name="Frickenhaus S."/>
            <person name="Gonzalez K."/>
            <person name="Herman E.K."/>
            <person name="Lin Y.C."/>
            <person name="Napier J."/>
            <person name="Ogata H."/>
            <person name="Sarno A.F."/>
            <person name="Shmutz J."/>
            <person name="Schroeder D."/>
            <person name="de Vargas C."/>
            <person name="Verret F."/>
            <person name="von Dassow P."/>
            <person name="Valentin K."/>
            <person name="Van de Peer Y."/>
            <person name="Wheeler G."/>
            <person name="Dacks J.B."/>
            <person name="Delwiche C.F."/>
            <person name="Dyhrman S.T."/>
            <person name="Glockner G."/>
            <person name="John U."/>
            <person name="Richards T."/>
            <person name="Worden A.Z."/>
            <person name="Zhang X."/>
            <person name="Grigoriev I.V."/>
            <person name="Allen A.E."/>
            <person name="Bidle K."/>
            <person name="Borodovsky M."/>
            <person name="Bowler C."/>
            <person name="Brownlee C."/>
            <person name="Cock J.M."/>
            <person name="Elias M."/>
            <person name="Gladyshev V.N."/>
            <person name="Groth M."/>
            <person name="Guda C."/>
            <person name="Hadaegh A."/>
            <person name="Iglesias-Rodriguez M.D."/>
            <person name="Jenkins J."/>
            <person name="Jones B.M."/>
            <person name="Lawson T."/>
            <person name="Leese F."/>
            <person name="Lindquist E."/>
            <person name="Lobanov A."/>
            <person name="Lomsadze A."/>
            <person name="Malik S.B."/>
            <person name="Marsh M.E."/>
            <person name="Mackinder L."/>
            <person name="Mock T."/>
            <person name="Mueller-Roeber B."/>
            <person name="Pagarete A."/>
            <person name="Parker M."/>
            <person name="Probert I."/>
            <person name="Quesneville H."/>
            <person name="Raines C."/>
            <person name="Rensing S.A."/>
            <person name="Riano-Pachon D.M."/>
            <person name="Richier S."/>
            <person name="Rokitta S."/>
            <person name="Shiraiwa Y."/>
            <person name="Soanes D.M."/>
            <person name="van der Giezen M."/>
            <person name="Wahlund T.M."/>
            <person name="Williams B."/>
            <person name="Wilson W."/>
            <person name="Wolfe G."/>
            <person name="Wurch L.L."/>
        </authorList>
    </citation>
    <scope>NUCLEOTIDE SEQUENCE</scope>
</reference>
<dbReference type="KEGG" id="ehx:EMIHUDRAFT_124703"/>
<keyword evidence="3" id="KW-1185">Reference proteome</keyword>
<sequence>MPQQSTLAAAALASPPSPPLVCPCLAAYPAGVSLVSGEVHVVAADGVSHPRVPRHVRPPRVEHERCYVDPAACNAEYSTAAYVVGATPHSSYRACGFSNEFESWFCQPPMPPPPSPPPDSRRRRPRRRPPSPPLDCPCLAAYPAGVSLVSGEVQVVTADGVSHPRVPRHVRPPRVEHERCYVDPAACNTEYSTAAYVVGATLHSSYRACGFSNEFES</sequence>
<evidence type="ECO:0000313" key="3">
    <source>
        <dbReference type="Proteomes" id="UP000013827"/>
    </source>
</evidence>
<evidence type="ECO:0000256" key="1">
    <source>
        <dbReference type="SAM" id="MobiDB-lite"/>
    </source>
</evidence>
<dbReference type="AlphaFoldDB" id="A0A0D3IIW0"/>
<dbReference type="HOGENOM" id="CLU_1275202_0_0_1"/>
<dbReference type="RefSeq" id="XP_005763624.1">
    <property type="nucleotide sequence ID" value="XM_005763567.1"/>
</dbReference>
<proteinExistence type="predicted"/>
<reference evidence="2" key="2">
    <citation type="submission" date="2024-10" db="UniProtKB">
        <authorList>
            <consortium name="EnsemblProtists"/>
        </authorList>
    </citation>
    <scope>IDENTIFICATION</scope>
</reference>
<name>A0A0D3IIW0_EMIH1</name>